<reference evidence="2" key="1">
    <citation type="submission" date="2020-05" db="UniProtKB">
        <authorList>
            <consortium name="EnsemblMetazoa"/>
        </authorList>
    </citation>
    <scope>IDENTIFICATION</scope>
    <source>
        <strain evidence="2">MAF</strain>
    </source>
</reference>
<feature type="compositionally biased region" description="Pro residues" evidence="1">
    <location>
        <begin position="53"/>
        <end position="86"/>
    </location>
</feature>
<organism evidence="2 3">
    <name type="scientific">Anopheles merus</name>
    <name type="common">Mosquito</name>
    <dbReference type="NCBI Taxonomy" id="30066"/>
    <lineage>
        <taxon>Eukaryota</taxon>
        <taxon>Metazoa</taxon>
        <taxon>Ecdysozoa</taxon>
        <taxon>Arthropoda</taxon>
        <taxon>Hexapoda</taxon>
        <taxon>Insecta</taxon>
        <taxon>Pterygota</taxon>
        <taxon>Neoptera</taxon>
        <taxon>Endopterygota</taxon>
        <taxon>Diptera</taxon>
        <taxon>Nematocera</taxon>
        <taxon>Culicoidea</taxon>
        <taxon>Culicidae</taxon>
        <taxon>Anophelinae</taxon>
        <taxon>Anopheles</taxon>
    </lineage>
</organism>
<name>A0A182V8H9_ANOME</name>
<evidence type="ECO:0000256" key="1">
    <source>
        <dbReference type="SAM" id="MobiDB-lite"/>
    </source>
</evidence>
<accession>A0A182V8H9</accession>
<dbReference type="VEuPathDB" id="VectorBase:AMEM010665"/>
<feature type="region of interest" description="Disordered" evidence="1">
    <location>
        <begin position="49"/>
        <end position="93"/>
    </location>
</feature>
<evidence type="ECO:0000313" key="3">
    <source>
        <dbReference type="Proteomes" id="UP000075903"/>
    </source>
</evidence>
<dbReference type="Proteomes" id="UP000075903">
    <property type="component" value="Unassembled WGS sequence"/>
</dbReference>
<dbReference type="EnsemblMetazoa" id="AMEM010665-RA">
    <property type="protein sequence ID" value="AMEM010665-PA"/>
    <property type="gene ID" value="AMEM010665"/>
</dbReference>
<keyword evidence="3" id="KW-1185">Reference proteome</keyword>
<protein>
    <submittedName>
        <fullName evidence="2">Uncharacterized protein</fullName>
    </submittedName>
</protein>
<sequence length="127" mass="13354">MTLVGKGISRVTGGLHTLASTDGRLLSLFNRRSQLFLWISRNSAVIGGRVTTLPPPTAPLPTPPPPPTATLIPPPATATPPPPPPGGGTVELLLPGLSSISGLPDLLHSARLSHTYDHRLSQQKKQR</sequence>
<dbReference type="AlphaFoldDB" id="A0A182V8H9"/>
<proteinExistence type="predicted"/>
<evidence type="ECO:0000313" key="2">
    <source>
        <dbReference type="EnsemblMetazoa" id="AMEM010665-PA"/>
    </source>
</evidence>